<proteinExistence type="predicted"/>
<dbReference type="EMBL" id="JAOYFB010000036">
    <property type="protein sequence ID" value="KAK4021782.1"/>
    <property type="molecule type" value="Genomic_DNA"/>
</dbReference>
<feature type="signal peptide" evidence="1">
    <location>
        <begin position="1"/>
        <end position="24"/>
    </location>
</feature>
<evidence type="ECO:0008006" key="4">
    <source>
        <dbReference type="Google" id="ProtNLM"/>
    </source>
</evidence>
<feature type="chain" id="PRO_5046183635" description="HAT C-terminal dimerisation domain-containing protein" evidence="1">
    <location>
        <begin position="25"/>
        <end position="176"/>
    </location>
</feature>
<evidence type="ECO:0000313" key="3">
    <source>
        <dbReference type="Proteomes" id="UP001234178"/>
    </source>
</evidence>
<dbReference type="Proteomes" id="UP001234178">
    <property type="component" value="Unassembled WGS sequence"/>
</dbReference>
<reference evidence="2 3" key="1">
    <citation type="journal article" date="2023" name="Nucleic Acids Res.">
        <title>The hologenome of Daphnia magna reveals possible DNA methylation and microbiome-mediated evolution of the host genome.</title>
        <authorList>
            <person name="Chaturvedi A."/>
            <person name="Li X."/>
            <person name="Dhandapani V."/>
            <person name="Marshall H."/>
            <person name="Kissane S."/>
            <person name="Cuenca-Cambronero M."/>
            <person name="Asole G."/>
            <person name="Calvet F."/>
            <person name="Ruiz-Romero M."/>
            <person name="Marangio P."/>
            <person name="Guigo R."/>
            <person name="Rago D."/>
            <person name="Mirbahai L."/>
            <person name="Eastwood N."/>
            <person name="Colbourne J.K."/>
            <person name="Zhou J."/>
            <person name="Mallon E."/>
            <person name="Orsini L."/>
        </authorList>
    </citation>
    <scope>NUCLEOTIDE SEQUENCE [LARGE SCALE GENOMIC DNA]</scope>
    <source>
        <strain evidence="2">LRV0_1</strain>
    </source>
</reference>
<protein>
    <recommendedName>
        <fullName evidence="4">HAT C-terminal dimerisation domain-containing protein</fullName>
    </recommendedName>
</protein>
<name>A0ABR0A9G0_9CRUS</name>
<keyword evidence="1" id="KW-0732">Signal</keyword>
<gene>
    <name evidence="2" type="ORF">OUZ56_003691</name>
</gene>
<evidence type="ECO:0000256" key="1">
    <source>
        <dbReference type="SAM" id="SignalP"/>
    </source>
</evidence>
<evidence type="ECO:0000313" key="2">
    <source>
        <dbReference type="EMBL" id="KAK4021782.1"/>
    </source>
</evidence>
<comment type="caution">
    <text evidence="2">The sequence shown here is derived from an EMBL/GenBank/DDBJ whole genome shotgun (WGS) entry which is preliminary data.</text>
</comment>
<accession>A0ABR0A9G0</accession>
<sequence>MWAWTTRLLFTVSHLPLITSLLDAIQFRLEKMFSDNECDWLQFRIQCSSCRGWKVRKIQGVQNLCLSVNTNVYRASWKCHIPQRKAAMGHRRLVRIIANKKTNEGLLLIYSVTKKFNKQQIEDEVEKYLKFCNNLEHLEEYSTMKLIYKCYNGTLPSSAAVERLFSQAGLIYSPKH</sequence>
<organism evidence="2 3">
    <name type="scientific">Daphnia magna</name>
    <dbReference type="NCBI Taxonomy" id="35525"/>
    <lineage>
        <taxon>Eukaryota</taxon>
        <taxon>Metazoa</taxon>
        <taxon>Ecdysozoa</taxon>
        <taxon>Arthropoda</taxon>
        <taxon>Crustacea</taxon>
        <taxon>Branchiopoda</taxon>
        <taxon>Diplostraca</taxon>
        <taxon>Cladocera</taxon>
        <taxon>Anomopoda</taxon>
        <taxon>Daphniidae</taxon>
        <taxon>Daphnia</taxon>
    </lineage>
</organism>
<keyword evidence="3" id="KW-1185">Reference proteome</keyword>